<keyword evidence="3" id="KW-1185">Reference proteome</keyword>
<feature type="compositionally biased region" description="Polar residues" evidence="1">
    <location>
        <begin position="81"/>
        <end position="92"/>
    </location>
</feature>
<protein>
    <submittedName>
        <fullName evidence="2">Uncharacterized protein</fullName>
    </submittedName>
</protein>
<comment type="caution">
    <text evidence="2">The sequence shown here is derived from an EMBL/GenBank/DDBJ whole genome shotgun (WGS) entry which is preliminary data.</text>
</comment>
<dbReference type="EMBL" id="QNRR01000008">
    <property type="protein sequence ID" value="RBP40325.1"/>
    <property type="molecule type" value="Genomic_DNA"/>
</dbReference>
<accession>A0A366HER8</accession>
<dbReference type="AlphaFoldDB" id="A0A366HER8"/>
<reference evidence="2 3" key="1">
    <citation type="submission" date="2018-06" db="EMBL/GenBank/DDBJ databases">
        <title>Genomic Encyclopedia of Type Strains, Phase IV (KMG-IV): sequencing the most valuable type-strain genomes for metagenomic binning, comparative biology and taxonomic classification.</title>
        <authorList>
            <person name="Goeker M."/>
        </authorList>
    </citation>
    <scope>NUCLEOTIDE SEQUENCE [LARGE SCALE GENOMIC DNA]</scope>
    <source>
        <strain evidence="2 3">DSM 25532</strain>
    </source>
</reference>
<dbReference type="RefSeq" id="WP_113960200.1">
    <property type="nucleotide sequence ID" value="NZ_QNRR01000008.1"/>
</dbReference>
<evidence type="ECO:0000313" key="2">
    <source>
        <dbReference type="EMBL" id="RBP40325.1"/>
    </source>
</evidence>
<evidence type="ECO:0000256" key="1">
    <source>
        <dbReference type="SAM" id="MobiDB-lite"/>
    </source>
</evidence>
<gene>
    <name evidence="2" type="ORF">DES53_10831</name>
</gene>
<evidence type="ECO:0000313" key="3">
    <source>
        <dbReference type="Proteomes" id="UP000253426"/>
    </source>
</evidence>
<feature type="compositionally biased region" description="Pro residues" evidence="1">
    <location>
        <begin position="71"/>
        <end position="80"/>
    </location>
</feature>
<feature type="region of interest" description="Disordered" evidence="1">
    <location>
        <begin position="60"/>
        <end position="92"/>
    </location>
</feature>
<name>A0A366HER8_9BACT</name>
<organism evidence="2 3">
    <name type="scientific">Roseimicrobium gellanilyticum</name>
    <dbReference type="NCBI Taxonomy" id="748857"/>
    <lineage>
        <taxon>Bacteria</taxon>
        <taxon>Pseudomonadati</taxon>
        <taxon>Verrucomicrobiota</taxon>
        <taxon>Verrucomicrobiia</taxon>
        <taxon>Verrucomicrobiales</taxon>
        <taxon>Verrucomicrobiaceae</taxon>
        <taxon>Roseimicrobium</taxon>
    </lineage>
</organism>
<proteinExistence type="predicted"/>
<dbReference type="Proteomes" id="UP000253426">
    <property type="component" value="Unassembled WGS sequence"/>
</dbReference>
<sequence>MESTVEQIQAYRMARWRLKCATIAVAMARGWPLADDVDTEHYRECLARLEEARAEVAAFPAEWSRMEEEPTQPPETPVPPSSSDASQELRSS</sequence>